<dbReference type="AlphaFoldDB" id="A0A8E6EWX0"/>
<evidence type="ECO:0000313" key="2">
    <source>
        <dbReference type="EMBL" id="QVL31028.1"/>
    </source>
</evidence>
<feature type="signal peptide" evidence="1">
    <location>
        <begin position="1"/>
        <end position="26"/>
    </location>
</feature>
<dbReference type="Proteomes" id="UP000676194">
    <property type="component" value="Chromosome"/>
</dbReference>
<dbReference type="EMBL" id="CP074694">
    <property type="protein sequence ID" value="QVL31028.1"/>
    <property type="molecule type" value="Genomic_DNA"/>
</dbReference>
<dbReference type="RefSeq" id="WP_213494910.1">
    <property type="nucleotide sequence ID" value="NZ_CP074694.1"/>
</dbReference>
<dbReference type="InterPro" id="IPR010281">
    <property type="entry name" value="DUF885"/>
</dbReference>
<reference evidence="2" key="1">
    <citation type="submission" date="2021-05" db="EMBL/GenBank/DDBJ databases">
        <title>Complete genome sequence of the cellulolytic planctomycete Telmatocola sphagniphila SP2T and characterization of the first cellulase from planctomycetes.</title>
        <authorList>
            <person name="Rakitin A.L."/>
            <person name="Beletsky A.V."/>
            <person name="Naumoff D.G."/>
            <person name="Kulichevskaya I.S."/>
            <person name="Mardanov A.V."/>
            <person name="Ravin N.V."/>
            <person name="Dedysh S.N."/>
        </authorList>
    </citation>
    <scope>NUCLEOTIDE SEQUENCE</scope>
    <source>
        <strain evidence="2">SP2T</strain>
    </source>
</reference>
<gene>
    <name evidence="2" type="ORF">KIH39_19555</name>
</gene>
<proteinExistence type="predicted"/>
<dbReference type="KEGG" id="tsph:KIH39_19555"/>
<feature type="chain" id="PRO_5034090983" evidence="1">
    <location>
        <begin position="27"/>
        <end position="580"/>
    </location>
</feature>
<keyword evidence="3" id="KW-1185">Reference proteome</keyword>
<dbReference type="PANTHER" id="PTHR33361:SF15">
    <property type="entry name" value="DUF885 FAMILY LIPOPROTEIN"/>
    <property type="match status" value="1"/>
</dbReference>
<protein>
    <submittedName>
        <fullName evidence="2">DUF885 domain-containing protein</fullName>
    </submittedName>
</protein>
<sequence>MTRRFTLFCITTLSLMALIGQPAVRADEPNKAFAAFVDEYFDAYFAWKPSDATAAGLHQYDGKLEDSSKEAYLLRIEKVKALQARLAQLQQGSLSFDEKIDAEMLDHLMKAELHDLVTIGTWKRNPMGYISGPASSIDNLMKRSFAPPAERLKSVISRLKAVPAVQTSMKANLINPPREFTDLAIRMGEGSIGFFKDDVYNWAKEAAGNNTALLKEFETANAAVIKSFEESASWLKKDLLPTTKPNQFAIGKDKFAKQLLFEEMVDIPLDKLLAIGEANLKKDYDKFVATAKKIDPTKTPAEVMKLLSDKHPTEEDLIPAGKRTIEKIRKFLIDKKIVTIPSEVRPTIMETPPYARDGGFASMDTPGAYETKATEAFYYITPPEKDWDAKRKEEHLRLFNFPVLEVVTIHEAFPGHYIQFLYAKQYPTKTRKLTYSNSNVEGWAHYGEQMMLEEGYGEGDPKIQLAQLSEALLRDCRFVVGIRMHTLGMTLEDGTKYFQEKGFQEHSTAFEEARRGAYNPTYLYYTLGKLQIYKLREEYRKLKGNAFSLEEFHNTFVKQGGLPIKLIRRIMLPGDTGPSL</sequence>
<evidence type="ECO:0000313" key="3">
    <source>
        <dbReference type="Proteomes" id="UP000676194"/>
    </source>
</evidence>
<dbReference type="Pfam" id="PF05960">
    <property type="entry name" value="DUF885"/>
    <property type="match status" value="1"/>
</dbReference>
<evidence type="ECO:0000256" key="1">
    <source>
        <dbReference type="SAM" id="SignalP"/>
    </source>
</evidence>
<organism evidence="2 3">
    <name type="scientific">Telmatocola sphagniphila</name>
    <dbReference type="NCBI Taxonomy" id="1123043"/>
    <lineage>
        <taxon>Bacteria</taxon>
        <taxon>Pseudomonadati</taxon>
        <taxon>Planctomycetota</taxon>
        <taxon>Planctomycetia</taxon>
        <taxon>Gemmatales</taxon>
        <taxon>Gemmataceae</taxon>
    </lineage>
</organism>
<dbReference type="PANTHER" id="PTHR33361">
    <property type="entry name" value="GLR0591 PROTEIN"/>
    <property type="match status" value="1"/>
</dbReference>
<accession>A0A8E6EWX0</accession>
<keyword evidence="1" id="KW-0732">Signal</keyword>
<name>A0A8E6EWX0_9BACT</name>